<proteinExistence type="predicted"/>
<sequence>MPSMKNKMSCMRSSPKGLPLATNIRHGFLELPAELLQAICDYLRLDEQASIALTCHHLYSIVGSSVWKEMNAKPQSPRSITGVACLLRKLQRDRQDRSIYVCYGCQRFHKLADATDPHFDGTATKLYILTPKTPNARSFPYCDSAYMNALREIYARLELPRDRQPEPTWCTAPIWSLLPIINTSLTVSSGVGKQDVFMRRTFSLSLTDMFDSGHRMYYPPFLQDMNLQICPHICFGRDYAEGDGSINDLLRKYYSMNNNRNHEVDDELWIKGPPSGCLCQECYIEVEVRFKSNEMQIRAYQFVGPLKTRFEKLDPSNPIYRLRKILPRIPHGFSALLHQQERLREGQLREAWDKLPKEAVGNPPDPSTLEW</sequence>
<evidence type="ECO:0000313" key="3">
    <source>
        <dbReference type="Proteomes" id="UP000799324"/>
    </source>
</evidence>
<keyword evidence="3" id="KW-1185">Reference proteome</keyword>
<dbReference type="EMBL" id="MU004313">
    <property type="protein sequence ID" value="KAF2658638.1"/>
    <property type="molecule type" value="Genomic_DNA"/>
</dbReference>
<dbReference type="SUPFAM" id="SSF81383">
    <property type="entry name" value="F-box domain"/>
    <property type="match status" value="1"/>
</dbReference>
<dbReference type="OrthoDB" id="3799253at2759"/>
<dbReference type="Pfam" id="PF12937">
    <property type="entry name" value="F-box-like"/>
    <property type="match status" value="1"/>
</dbReference>
<evidence type="ECO:0000313" key="2">
    <source>
        <dbReference type="EMBL" id="KAF2658638.1"/>
    </source>
</evidence>
<organism evidence="2 3">
    <name type="scientific">Lophiostoma macrostomum CBS 122681</name>
    <dbReference type="NCBI Taxonomy" id="1314788"/>
    <lineage>
        <taxon>Eukaryota</taxon>
        <taxon>Fungi</taxon>
        <taxon>Dikarya</taxon>
        <taxon>Ascomycota</taxon>
        <taxon>Pezizomycotina</taxon>
        <taxon>Dothideomycetes</taxon>
        <taxon>Pleosporomycetidae</taxon>
        <taxon>Pleosporales</taxon>
        <taxon>Lophiostomataceae</taxon>
        <taxon>Lophiostoma</taxon>
    </lineage>
</organism>
<dbReference type="AlphaFoldDB" id="A0A6A6TI91"/>
<gene>
    <name evidence="2" type="ORF">K491DRAFT_252676</name>
</gene>
<dbReference type="InterPro" id="IPR001810">
    <property type="entry name" value="F-box_dom"/>
</dbReference>
<accession>A0A6A6TI91</accession>
<feature type="domain" description="F-box" evidence="1">
    <location>
        <begin position="25"/>
        <end position="70"/>
    </location>
</feature>
<reference evidence="2" key="1">
    <citation type="journal article" date="2020" name="Stud. Mycol.">
        <title>101 Dothideomycetes genomes: a test case for predicting lifestyles and emergence of pathogens.</title>
        <authorList>
            <person name="Haridas S."/>
            <person name="Albert R."/>
            <person name="Binder M."/>
            <person name="Bloem J."/>
            <person name="Labutti K."/>
            <person name="Salamov A."/>
            <person name="Andreopoulos B."/>
            <person name="Baker S."/>
            <person name="Barry K."/>
            <person name="Bills G."/>
            <person name="Bluhm B."/>
            <person name="Cannon C."/>
            <person name="Castanera R."/>
            <person name="Culley D."/>
            <person name="Daum C."/>
            <person name="Ezra D."/>
            <person name="Gonzalez J."/>
            <person name="Henrissat B."/>
            <person name="Kuo A."/>
            <person name="Liang C."/>
            <person name="Lipzen A."/>
            <person name="Lutzoni F."/>
            <person name="Magnuson J."/>
            <person name="Mondo S."/>
            <person name="Nolan M."/>
            <person name="Ohm R."/>
            <person name="Pangilinan J."/>
            <person name="Park H.-J."/>
            <person name="Ramirez L."/>
            <person name="Alfaro M."/>
            <person name="Sun H."/>
            <person name="Tritt A."/>
            <person name="Yoshinaga Y."/>
            <person name="Zwiers L.-H."/>
            <person name="Turgeon B."/>
            <person name="Goodwin S."/>
            <person name="Spatafora J."/>
            <person name="Crous P."/>
            <person name="Grigoriev I."/>
        </authorList>
    </citation>
    <scope>NUCLEOTIDE SEQUENCE</scope>
    <source>
        <strain evidence="2">CBS 122681</strain>
    </source>
</reference>
<dbReference type="PROSITE" id="PS50181">
    <property type="entry name" value="FBOX"/>
    <property type="match status" value="1"/>
</dbReference>
<protein>
    <recommendedName>
        <fullName evidence="1">F-box domain-containing protein</fullName>
    </recommendedName>
</protein>
<evidence type="ECO:0000259" key="1">
    <source>
        <dbReference type="PROSITE" id="PS50181"/>
    </source>
</evidence>
<dbReference type="InterPro" id="IPR036047">
    <property type="entry name" value="F-box-like_dom_sf"/>
</dbReference>
<name>A0A6A6TI91_9PLEO</name>
<dbReference type="Proteomes" id="UP000799324">
    <property type="component" value="Unassembled WGS sequence"/>
</dbReference>